<dbReference type="Proteomes" id="UP000187455">
    <property type="component" value="Unassembled WGS sequence"/>
</dbReference>
<evidence type="ECO:0000313" key="3">
    <source>
        <dbReference type="Proteomes" id="UP000187455"/>
    </source>
</evidence>
<proteinExistence type="predicted"/>
<comment type="caution">
    <text evidence="2">The sequence shown here is derived from an EMBL/GenBank/DDBJ whole genome shotgun (WGS) entry which is preliminary data.</text>
</comment>
<feature type="signal peptide" evidence="1">
    <location>
        <begin position="1"/>
        <end position="22"/>
    </location>
</feature>
<organism evidence="2 3">
    <name type="scientific">Smittium mucronatum</name>
    <dbReference type="NCBI Taxonomy" id="133383"/>
    <lineage>
        <taxon>Eukaryota</taxon>
        <taxon>Fungi</taxon>
        <taxon>Fungi incertae sedis</taxon>
        <taxon>Zoopagomycota</taxon>
        <taxon>Kickxellomycotina</taxon>
        <taxon>Harpellomycetes</taxon>
        <taxon>Harpellales</taxon>
        <taxon>Legeriomycetaceae</taxon>
        <taxon>Smittium</taxon>
    </lineage>
</organism>
<reference evidence="2 3" key="1">
    <citation type="journal article" date="2016" name="Mol. Biol. Evol.">
        <title>Genome-Wide Survey of Gut Fungi (Harpellales) Reveals the First Horizontally Transferred Ubiquitin Gene from a Mosquito Host.</title>
        <authorList>
            <person name="Wang Y."/>
            <person name="White M.M."/>
            <person name="Kvist S."/>
            <person name="Moncalvo J.M."/>
        </authorList>
    </citation>
    <scope>NUCLEOTIDE SEQUENCE [LARGE SCALE GENOMIC DNA]</scope>
    <source>
        <strain evidence="2 3">ALG-7-W6</strain>
    </source>
</reference>
<name>A0A1R0H682_9FUNG</name>
<evidence type="ECO:0000313" key="2">
    <source>
        <dbReference type="EMBL" id="OLY84601.1"/>
    </source>
</evidence>
<dbReference type="EMBL" id="LSSL01000440">
    <property type="protein sequence ID" value="OLY84601.1"/>
    <property type="molecule type" value="Genomic_DNA"/>
</dbReference>
<dbReference type="OrthoDB" id="10484581at2759"/>
<protein>
    <submittedName>
        <fullName evidence="2">Uncharacterized protein</fullName>
    </submittedName>
</protein>
<feature type="chain" id="PRO_5013113626" evidence="1">
    <location>
        <begin position="23"/>
        <end position="296"/>
    </location>
</feature>
<keyword evidence="3" id="KW-1185">Reference proteome</keyword>
<accession>A0A1R0H682</accession>
<evidence type="ECO:0000256" key="1">
    <source>
        <dbReference type="SAM" id="SignalP"/>
    </source>
</evidence>
<gene>
    <name evidence="2" type="ORF">AYI68_g1234</name>
</gene>
<sequence length="296" mass="32981">MIKNICKLLLISAVTIISSVKSNKNQDHVFKFYSKSYYNGFFKKISPEPKRCYEVGPFLSAQFGGPRVGAVKMCSGSDCSGKCVIRDMKTAYAPGDNIKDYGRFFSSIIYNPNKATHKFSFYFNSYYKGLIKEIHPISRKCYKIGPFLSAQFGGPRVGAVKMCSGSDCSGECVIRDMKTAYAPGDNIKDYGRFFSSIIYNPNKASHKFSFYSSSYYKGHIKSVDPKLNRCYNIGPFSSAKFDGPKIGSVEMCSELDCGGICATRDMKTGNAPGDNNKDYGFLFKSIMYRKESGCTI</sequence>
<dbReference type="AlphaFoldDB" id="A0A1R0H682"/>
<keyword evidence="1" id="KW-0732">Signal</keyword>